<dbReference type="OrthoDB" id="413361at2759"/>
<dbReference type="AlphaFoldDB" id="A0A484MG67"/>
<feature type="region of interest" description="Disordered" evidence="1">
    <location>
        <begin position="266"/>
        <end position="292"/>
    </location>
</feature>
<organism evidence="2 3">
    <name type="scientific">Cuscuta campestris</name>
    <dbReference type="NCBI Taxonomy" id="132261"/>
    <lineage>
        <taxon>Eukaryota</taxon>
        <taxon>Viridiplantae</taxon>
        <taxon>Streptophyta</taxon>
        <taxon>Embryophyta</taxon>
        <taxon>Tracheophyta</taxon>
        <taxon>Spermatophyta</taxon>
        <taxon>Magnoliopsida</taxon>
        <taxon>eudicotyledons</taxon>
        <taxon>Gunneridae</taxon>
        <taxon>Pentapetalae</taxon>
        <taxon>asterids</taxon>
        <taxon>lamiids</taxon>
        <taxon>Solanales</taxon>
        <taxon>Convolvulaceae</taxon>
        <taxon>Cuscuteae</taxon>
        <taxon>Cuscuta</taxon>
        <taxon>Cuscuta subgen. Grammica</taxon>
        <taxon>Cuscuta sect. Cleistogrammica</taxon>
    </lineage>
</organism>
<feature type="region of interest" description="Disordered" evidence="1">
    <location>
        <begin position="318"/>
        <end position="338"/>
    </location>
</feature>
<feature type="compositionally biased region" description="Low complexity" evidence="1">
    <location>
        <begin position="274"/>
        <end position="290"/>
    </location>
</feature>
<dbReference type="Pfam" id="PF14223">
    <property type="entry name" value="Retrotran_gag_2"/>
    <property type="match status" value="1"/>
</dbReference>
<evidence type="ECO:0008006" key="4">
    <source>
        <dbReference type="Google" id="ProtNLM"/>
    </source>
</evidence>
<evidence type="ECO:0000313" key="2">
    <source>
        <dbReference type="EMBL" id="VFQ87118.1"/>
    </source>
</evidence>
<gene>
    <name evidence="2" type="ORF">CCAM_LOCUS28894</name>
</gene>
<accession>A0A484MG67</accession>
<dbReference type="PANTHER" id="PTHR47481">
    <property type="match status" value="1"/>
</dbReference>
<evidence type="ECO:0000256" key="1">
    <source>
        <dbReference type="SAM" id="MobiDB-lite"/>
    </source>
</evidence>
<protein>
    <recommendedName>
        <fullName evidence="4">Retrotransposon Copia-like N-terminal domain-containing protein</fullName>
    </recommendedName>
</protein>
<name>A0A484MG67_9ASTE</name>
<dbReference type="PANTHER" id="PTHR47481:SF21">
    <property type="entry name" value="BASIC-LEUCINE ZIPPER TRANSCRIPTION FACTOR Q-RELATED"/>
    <property type="match status" value="1"/>
</dbReference>
<dbReference type="Proteomes" id="UP000595140">
    <property type="component" value="Unassembled WGS sequence"/>
</dbReference>
<keyword evidence="3" id="KW-1185">Reference proteome</keyword>
<dbReference type="EMBL" id="OOIL02003346">
    <property type="protein sequence ID" value="VFQ87118.1"/>
    <property type="molecule type" value="Genomic_DNA"/>
</dbReference>
<sequence>MAKTADPLDDLPTGLKLFIKNLHSLTAEKLDDTNFLSWLSTVSANLSAHRLMGHVDGSIVPPPPTVRTADKDGNVSSVPNPEYEKWSVIDAQLCACLLAIITPSVQTTLLAHTSAQAIWNQLQLRYNSLSLTHIFQLKEQLHNIHKGTDSMQKYLDEIAKIVASLHRAKSEISDQDVILCILRGLPPDYGSIKQNICTNIGTVTLTEVTSWLIQEELNLQMEQKLQLKESSTTDVHTALYTNSSFRRGRGGRFPYRGCGGRGAATGRSFAAQNSGRGQSSERASSRGSYSCGRGPAYRDSVICQICGGPRSVNLVTAPGPIKHPRQIAHYKKPNESPI</sequence>
<feature type="compositionally biased region" description="Basic residues" evidence="1">
    <location>
        <begin position="322"/>
        <end position="331"/>
    </location>
</feature>
<proteinExistence type="predicted"/>
<evidence type="ECO:0000313" key="3">
    <source>
        <dbReference type="Proteomes" id="UP000595140"/>
    </source>
</evidence>
<reference evidence="2 3" key="1">
    <citation type="submission" date="2018-04" db="EMBL/GenBank/DDBJ databases">
        <authorList>
            <person name="Vogel A."/>
        </authorList>
    </citation>
    <scope>NUCLEOTIDE SEQUENCE [LARGE SCALE GENOMIC DNA]</scope>
</reference>